<keyword evidence="2" id="KW-0521">NADP</keyword>
<dbReference type="RefSeq" id="XP_028465620.1">
    <property type="nucleotide sequence ID" value="XM_028612012.1"/>
</dbReference>
<dbReference type="InterPro" id="IPR045312">
    <property type="entry name" value="PCBER-like"/>
</dbReference>
<proteinExistence type="inferred from homology"/>
<dbReference type="CDD" id="cd05259">
    <property type="entry name" value="PCBER_SDR_a"/>
    <property type="match status" value="1"/>
</dbReference>
<dbReference type="InterPro" id="IPR016040">
    <property type="entry name" value="NAD(P)-bd_dom"/>
</dbReference>
<name>A0A3N2PTQ0_SODAK</name>
<dbReference type="STRING" id="1314773.A0A3N2PTQ0"/>
<dbReference type="Proteomes" id="UP000272025">
    <property type="component" value="Unassembled WGS sequence"/>
</dbReference>
<accession>A0A3N2PTQ0</accession>
<evidence type="ECO:0000259" key="4">
    <source>
        <dbReference type="Pfam" id="PF13460"/>
    </source>
</evidence>
<keyword evidence="3" id="KW-0560">Oxidoreductase</keyword>
<evidence type="ECO:0000313" key="5">
    <source>
        <dbReference type="EMBL" id="ROT37814.1"/>
    </source>
</evidence>
<organism evidence="5 6">
    <name type="scientific">Sodiomyces alkalinus (strain CBS 110278 / VKM F-3762 / F11)</name>
    <name type="common">Alkaliphilic filamentous fungus</name>
    <dbReference type="NCBI Taxonomy" id="1314773"/>
    <lineage>
        <taxon>Eukaryota</taxon>
        <taxon>Fungi</taxon>
        <taxon>Dikarya</taxon>
        <taxon>Ascomycota</taxon>
        <taxon>Pezizomycotina</taxon>
        <taxon>Sordariomycetes</taxon>
        <taxon>Hypocreomycetidae</taxon>
        <taxon>Glomerellales</taxon>
        <taxon>Plectosphaerellaceae</taxon>
        <taxon>Sodiomyces</taxon>
    </lineage>
</organism>
<dbReference type="PANTHER" id="PTHR47706:SF9">
    <property type="entry name" value="NMRA-LIKE DOMAIN-CONTAINING PROTEIN-RELATED"/>
    <property type="match status" value="1"/>
</dbReference>
<dbReference type="EMBL" id="ML119056">
    <property type="protein sequence ID" value="ROT37814.1"/>
    <property type="molecule type" value="Genomic_DNA"/>
</dbReference>
<dbReference type="GeneID" id="39580490"/>
<dbReference type="Gene3D" id="3.40.50.720">
    <property type="entry name" value="NAD(P)-binding Rossmann-like Domain"/>
    <property type="match status" value="1"/>
</dbReference>
<dbReference type="InterPro" id="IPR051609">
    <property type="entry name" value="NmrA/Isoflavone_reductase-like"/>
</dbReference>
<gene>
    <name evidence="5" type="ORF">SODALDRAFT_333567</name>
</gene>
<dbReference type="Pfam" id="PF13460">
    <property type="entry name" value="NAD_binding_10"/>
    <property type="match status" value="1"/>
</dbReference>
<protein>
    <submittedName>
        <fullName evidence="5">Isoflavone reductase family protein</fullName>
    </submittedName>
</protein>
<dbReference type="OrthoDB" id="9984533at2759"/>
<dbReference type="SUPFAM" id="SSF51735">
    <property type="entry name" value="NAD(P)-binding Rossmann-fold domains"/>
    <property type="match status" value="1"/>
</dbReference>
<evidence type="ECO:0000256" key="2">
    <source>
        <dbReference type="ARBA" id="ARBA00022857"/>
    </source>
</evidence>
<reference evidence="5 6" key="1">
    <citation type="journal article" date="2018" name="Mol. Ecol.">
        <title>The obligate alkalophilic soda-lake fungus Sodiomyces alkalinus has shifted to a protein diet.</title>
        <authorList>
            <person name="Grum-Grzhimaylo A.A."/>
            <person name="Falkoski D.L."/>
            <person name="van den Heuvel J."/>
            <person name="Valero-Jimenez C.A."/>
            <person name="Min B."/>
            <person name="Choi I.G."/>
            <person name="Lipzen A."/>
            <person name="Daum C.G."/>
            <person name="Aanen D.K."/>
            <person name="Tsang A."/>
            <person name="Henrissat B."/>
            <person name="Bilanenko E.N."/>
            <person name="de Vries R.P."/>
            <person name="van Kan J.A.L."/>
            <person name="Grigoriev I.V."/>
            <person name="Debets A.J.M."/>
        </authorList>
    </citation>
    <scope>NUCLEOTIDE SEQUENCE [LARGE SCALE GENOMIC DNA]</scope>
    <source>
        <strain evidence="5 6">F11</strain>
    </source>
</reference>
<evidence type="ECO:0000256" key="3">
    <source>
        <dbReference type="ARBA" id="ARBA00023002"/>
    </source>
</evidence>
<dbReference type="AlphaFoldDB" id="A0A3N2PTQ0"/>
<dbReference type="GO" id="GO:0016491">
    <property type="term" value="F:oxidoreductase activity"/>
    <property type="evidence" value="ECO:0007669"/>
    <property type="project" value="UniProtKB-KW"/>
</dbReference>
<dbReference type="InterPro" id="IPR036291">
    <property type="entry name" value="NAD(P)-bd_dom_sf"/>
</dbReference>
<evidence type="ECO:0000256" key="1">
    <source>
        <dbReference type="ARBA" id="ARBA00005725"/>
    </source>
</evidence>
<sequence length="313" mass="34123">MSIKNVALVGANGSLGSVLLSSLVNSGAFTITAIIRPSSSFTSPYPASQVRVAHTDDALSSASLQEVLAGQDAVIAAFRYHDPDAHIRLVEAAALAGARVFIPADFGSIDADHPRARQLVPLYNHKLAVRRRAQELAEEFAPRFTWTGIVCGHFFEWGVREGHFRADLARRVADVLDGGEHRASTTTLARLGEAVVRILELSQGEGGGPSSEAIRNKTLFLQSFCISQNELVRALERATGSTWDVNPLDSEEFIRESKRRVDEGGKEAVEDVVFALGALYSDWTRREDFRITMETLGFEDEDLDEALAAALRG</sequence>
<evidence type="ECO:0000313" key="6">
    <source>
        <dbReference type="Proteomes" id="UP000272025"/>
    </source>
</evidence>
<feature type="domain" description="NAD(P)-binding" evidence="4">
    <location>
        <begin position="10"/>
        <end position="156"/>
    </location>
</feature>
<dbReference type="PANTHER" id="PTHR47706">
    <property type="entry name" value="NMRA-LIKE FAMILY PROTEIN"/>
    <property type="match status" value="1"/>
</dbReference>
<comment type="similarity">
    <text evidence="1">Belongs to the NmrA-type oxidoreductase family. Isoflavone reductase subfamily.</text>
</comment>
<keyword evidence="6" id="KW-1185">Reference proteome</keyword>